<keyword evidence="3" id="KW-0238">DNA-binding</keyword>
<dbReference type="InterPro" id="IPR036879">
    <property type="entry name" value="TF_MADSbox_sf"/>
</dbReference>
<evidence type="ECO:0000256" key="1">
    <source>
        <dbReference type="ARBA" id="ARBA00004123"/>
    </source>
</evidence>
<dbReference type="Pfam" id="PF00319">
    <property type="entry name" value="SRF-TF"/>
    <property type="match status" value="1"/>
</dbReference>
<evidence type="ECO:0000256" key="6">
    <source>
        <dbReference type="SAM" id="Coils"/>
    </source>
</evidence>
<comment type="subcellular location">
    <subcellularLocation>
        <location evidence="1">Nucleus</location>
    </subcellularLocation>
</comment>
<dbReference type="PRINTS" id="PR00404">
    <property type="entry name" value="MADSDOMAIN"/>
</dbReference>
<dbReference type="GO" id="GO:0003677">
    <property type="term" value="F:DNA binding"/>
    <property type="evidence" value="ECO:0007669"/>
    <property type="project" value="UniProtKB-KW"/>
</dbReference>
<feature type="domain" description="MADS-box" evidence="7">
    <location>
        <begin position="1"/>
        <end position="45"/>
    </location>
</feature>
<sequence length="306" mass="33439">MGRKKATMALIPNLTTRQSTFRNRKASLLKKARELSLLCGQPVYLGVSDGPDGSSPEFWPPTEAAAAAQTLFHSATSQDKDVEKLEQELTTMQAQLKHLDTENLNLEAEERLMTALPVGPYRLVEVDTSDLAAWIQDILGRRMKEIQDRMDTVHKPPSVAPDVAQFSTKSADHAGLVQPTMTTSVSVDGSYMEPILHLEETMQIDYGDIAISFHSFDPFSGDFMQQHNMQEDTHTPGSINVAASSSAWCGLSSGASADQLAPVPGIPVHEDSMDELIAAILYPSHDDSMDEDIAAILNPSKDPDDF</sequence>
<dbReference type="InterPro" id="IPR002100">
    <property type="entry name" value="TF_MADSbox"/>
</dbReference>
<keyword evidence="6" id="KW-0175">Coiled coil</keyword>
<protein>
    <submittedName>
        <fullName evidence="8">Agamous-like MADS-box protein AGL80</fullName>
    </submittedName>
</protein>
<evidence type="ECO:0000256" key="5">
    <source>
        <dbReference type="ARBA" id="ARBA00023242"/>
    </source>
</evidence>
<dbReference type="GO" id="GO:0046983">
    <property type="term" value="F:protein dimerization activity"/>
    <property type="evidence" value="ECO:0007669"/>
    <property type="project" value="InterPro"/>
</dbReference>
<dbReference type="Proteomes" id="UP001140206">
    <property type="component" value="Chromosome 1"/>
</dbReference>
<evidence type="ECO:0000259" key="7">
    <source>
        <dbReference type="PROSITE" id="PS50066"/>
    </source>
</evidence>
<dbReference type="Gene3D" id="3.40.1810.10">
    <property type="entry name" value="Transcription factor, MADS-box"/>
    <property type="match status" value="1"/>
</dbReference>
<dbReference type="AlphaFoldDB" id="A0AAV8HHG1"/>
<dbReference type="GO" id="GO:0005634">
    <property type="term" value="C:nucleus"/>
    <property type="evidence" value="ECO:0007669"/>
    <property type="project" value="UniProtKB-SubCell"/>
</dbReference>
<keyword evidence="4" id="KW-0804">Transcription</keyword>
<gene>
    <name evidence="8" type="ORF">LUZ62_026783</name>
</gene>
<name>A0AAV8HHG1_9POAL</name>
<evidence type="ECO:0000256" key="2">
    <source>
        <dbReference type="ARBA" id="ARBA00023015"/>
    </source>
</evidence>
<reference evidence="8" key="1">
    <citation type="submission" date="2022-08" db="EMBL/GenBank/DDBJ databases">
        <authorList>
            <person name="Marques A."/>
        </authorList>
    </citation>
    <scope>NUCLEOTIDE SEQUENCE</scope>
    <source>
        <strain evidence="8">RhyPub2mFocal</strain>
        <tissue evidence="8">Leaves</tissue>
    </source>
</reference>
<keyword evidence="9" id="KW-1185">Reference proteome</keyword>
<dbReference type="CDD" id="cd00120">
    <property type="entry name" value="MADS"/>
    <property type="match status" value="1"/>
</dbReference>
<organism evidence="8 9">
    <name type="scientific">Rhynchospora pubera</name>
    <dbReference type="NCBI Taxonomy" id="906938"/>
    <lineage>
        <taxon>Eukaryota</taxon>
        <taxon>Viridiplantae</taxon>
        <taxon>Streptophyta</taxon>
        <taxon>Embryophyta</taxon>
        <taxon>Tracheophyta</taxon>
        <taxon>Spermatophyta</taxon>
        <taxon>Magnoliopsida</taxon>
        <taxon>Liliopsida</taxon>
        <taxon>Poales</taxon>
        <taxon>Cyperaceae</taxon>
        <taxon>Cyperoideae</taxon>
        <taxon>Rhynchosporeae</taxon>
        <taxon>Rhynchospora</taxon>
    </lineage>
</organism>
<dbReference type="PANTHER" id="PTHR48019">
    <property type="entry name" value="SERUM RESPONSE FACTOR HOMOLOG"/>
    <property type="match status" value="1"/>
</dbReference>
<dbReference type="SUPFAM" id="SSF55455">
    <property type="entry name" value="SRF-like"/>
    <property type="match status" value="1"/>
</dbReference>
<dbReference type="SMART" id="SM00432">
    <property type="entry name" value="MADS"/>
    <property type="match status" value="1"/>
</dbReference>
<keyword evidence="5" id="KW-0539">Nucleus</keyword>
<keyword evidence="2" id="KW-0805">Transcription regulation</keyword>
<proteinExistence type="predicted"/>
<dbReference type="PROSITE" id="PS50066">
    <property type="entry name" value="MADS_BOX_2"/>
    <property type="match status" value="1"/>
</dbReference>
<comment type="caution">
    <text evidence="8">The sequence shown here is derived from an EMBL/GenBank/DDBJ whole genome shotgun (WGS) entry which is preliminary data.</text>
</comment>
<evidence type="ECO:0000256" key="3">
    <source>
        <dbReference type="ARBA" id="ARBA00023125"/>
    </source>
</evidence>
<evidence type="ECO:0000313" key="9">
    <source>
        <dbReference type="Proteomes" id="UP001140206"/>
    </source>
</evidence>
<dbReference type="InterPro" id="IPR050142">
    <property type="entry name" value="MADS-box/MEF2_TF"/>
</dbReference>
<accession>A0AAV8HHG1</accession>
<evidence type="ECO:0000256" key="4">
    <source>
        <dbReference type="ARBA" id="ARBA00023163"/>
    </source>
</evidence>
<dbReference type="EMBL" id="JAMFTS010000001">
    <property type="protein sequence ID" value="KAJ4814217.1"/>
    <property type="molecule type" value="Genomic_DNA"/>
</dbReference>
<feature type="coiled-coil region" evidence="6">
    <location>
        <begin position="75"/>
        <end position="109"/>
    </location>
</feature>
<evidence type="ECO:0000313" key="8">
    <source>
        <dbReference type="EMBL" id="KAJ4814217.1"/>
    </source>
</evidence>